<dbReference type="PANTHER" id="PTHR30032">
    <property type="entry name" value="N-ACETYLMURAMOYL-L-ALANINE AMIDASE-RELATED"/>
    <property type="match status" value="1"/>
</dbReference>
<comment type="caution">
    <text evidence="4">The sequence shown here is derived from an EMBL/GenBank/DDBJ whole genome shotgun (WGS) entry which is preliminary data.</text>
</comment>
<dbReference type="AlphaFoldDB" id="G9XTJ9"/>
<name>G9XTJ9_DESHA</name>
<feature type="signal peptide" evidence="2">
    <location>
        <begin position="1"/>
        <end position="27"/>
    </location>
</feature>
<dbReference type="Gene3D" id="3.40.50.12090">
    <property type="match status" value="1"/>
</dbReference>
<evidence type="ECO:0000256" key="2">
    <source>
        <dbReference type="SAM" id="SignalP"/>
    </source>
</evidence>
<dbReference type="PANTHER" id="PTHR30032:SF8">
    <property type="entry name" value="GERMINATION-SPECIFIC N-ACETYLMURAMOYL-L-ALANINE AMIDASE"/>
    <property type="match status" value="1"/>
</dbReference>
<protein>
    <submittedName>
        <fullName evidence="4">Putative cell wall binding repeat 2</fullName>
    </submittedName>
</protein>
<dbReference type="Pfam" id="PF02368">
    <property type="entry name" value="Big_2"/>
    <property type="match status" value="1"/>
</dbReference>
<organism evidence="4 5">
    <name type="scientific">Desulfitobacterium hafniense DP7</name>
    <dbReference type="NCBI Taxonomy" id="537010"/>
    <lineage>
        <taxon>Bacteria</taxon>
        <taxon>Bacillati</taxon>
        <taxon>Bacillota</taxon>
        <taxon>Clostridia</taxon>
        <taxon>Eubacteriales</taxon>
        <taxon>Desulfitobacteriaceae</taxon>
        <taxon>Desulfitobacterium</taxon>
    </lineage>
</organism>
<evidence type="ECO:0000256" key="1">
    <source>
        <dbReference type="SAM" id="MobiDB-lite"/>
    </source>
</evidence>
<evidence type="ECO:0000313" key="5">
    <source>
        <dbReference type="Proteomes" id="UP000004416"/>
    </source>
</evidence>
<dbReference type="HOGENOM" id="CLU_424975_0_0_9"/>
<dbReference type="SUPFAM" id="SSF49373">
    <property type="entry name" value="Invasin/intimin cell-adhesion fragments"/>
    <property type="match status" value="1"/>
</dbReference>
<dbReference type="EMBL" id="AFZX01000109">
    <property type="protein sequence ID" value="EHL05000.1"/>
    <property type="molecule type" value="Genomic_DNA"/>
</dbReference>
<gene>
    <name evidence="4" type="ORF">HMPREF0322_04306</name>
</gene>
<dbReference type="InterPro" id="IPR051922">
    <property type="entry name" value="Bact_Sporulation_Assoc"/>
</dbReference>
<keyword evidence="2" id="KW-0732">Signal</keyword>
<dbReference type="InterPro" id="IPR007253">
    <property type="entry name" value="Cell_wall-bd_2"/>
</dbReference>
<reference evidence="4 5" key="1">
    <citation type="submission" date="2011-08" db="EMBL/GenBank/DDBJ databases">
        <authorList>
            <person name="Weinstock G."/>
            <person name="Sodergren E."/>
            <person name="Clifton S."/>
            <person name="Fulton L."/>
            <person name="Fulton B."/>
            <person name="Courtney L."/>
            <person name="Fronick C."/>
            <person name="Harrison M."/>
            <person name="Strong C."/>
            <person name="Farmer C."/>
            <person name="Delahaunty K."/>
            <person name="Markovic C."/>
            <person name="Hall O."/>
            <person name="Minx P."/>
            <person name="Tomlinson C."/>
            <person name="Mitreva M."/>
            <person name="Hou S."/>
            <person name="Chen J."/>
            <person name="Wollam A."/>
            <person name="Pepin K.H."/>
            <person name="Johnson M."/>
            <person name="Bhonagiri V."/>
            <person name="Zhang X."/>
            <person name="Suruliraj S."/>
            <person name="Warren W."/>
            <person name="Chinwalla A."/>
            <person name="Mardis E.R."/>
            <person name="Wilson R.K."/>
        </authorList>
    </citation>
    <scope>NUCLEOTIDE SEQUENCE [LARGE SCALE GENOMIC DNA]</scope>
    <source>
        <strain evidence="4 5">DP7</strain>
    </source>
</reference>
<feature type="region of interest" description="Disordered" evidence="1">
    <location>
        <begin position="513"/>
        <end position="535"/>
    </location>
</feature>
<dbReference type="Pfam" id="PF04122">
    <property type="entry name" value="CW_binding_2"/>
    <property type="match status" value="3"/>
</dbReference>
<accession>G9XTJ9</accession>
<dbReference type="Gene3D" id="2.60.40.1080">
    <property type="match status" value="1"/>
</dbReference>
<feature type="compositionally biased region" description="Low complexity" evidence="1">
    <location>
        <begin position="513"/>
        <end position="527"/>
    </location>
</feature>
<evidence type="ECO:0000313" key="4">
    <source>
        <dbReference type="EMBL" id="EHL05000.1"/>
    </source>
</evidence>
<evidence type="ECO:0000259" key="3">
    <source>
        <dbReference type="SMART" id="SM00635"/>
    </source>
</evidence>
<dbReference type="PATRIC" id="fig|537010.4.peg.4017"/>
<sequence length="646" mass="67929">MFEKRMTSAVLTLIMLFALSFPGQTLASTTPTVNRLAGQDRYETAAAIARQWSHSDYAILVSGENYPDALASAPLAQKHKAPILLTASDSLPAPTKQALADLEVNQVIIVGGTGVIAPSMEAELQAMGISTTRLAGQNRYETALKIADQVQNSPTQLFVCTGDDFADALSVAPIAAIEQIPIILVSGDSLASSVQEYLDLNSAHITKTFVIGYSDVISDQVAGQFPHVERIVGADKYARNIAVNEQFNHLFSTEALCIASGEGFADALAGSALAAQKSQPILLVNNATPDTTKKYYQQRSTSLDHIIVFGGTGIVADKVMQDLKPSADFADLPVGIRLDKSNIALTIGQSESLTAILDRPAGSVEESSNELVWLSSNPTVATVNQGKVVGINNGSASITVKTKDGNQASCLVTVIGLTGKHMTMNLSNYTKTSADTATFRYQLLDETGKDITTAIPSSQLSAVASLRSTISLDPSKGIGTVAFNSAPDTDKPIIITLVDLMSGVVVILDSTSGTGSSSNTYPINTPRPELPPPNPNQKINEITITSTILGIAWSDGSSNDMGYATYIVKDQDGRDITNTSLAANLKAASNVGIAATAYKGLLKVDFGPNLDAYSLTGVTVTITDPQTGVTGTATLEISPQIRVISP</sequence>
<dbReference type="RefSeq" id="WP_005815619.1">
    <property type="nucleotide sequence ID" value="NZ_JH414485.1"/>
</dbReference>
<dbReference type="InterPro" id="IPR008964">
    <property type="entry name" value="Invasin/intimin_cell_adhesion"/>
</dbReference>
<feature type="chain" id="PRO_5003528383" evidence="2">
    <location>
        <begin position="28"/>
        <end position="646"/>
    </location>
</feature>
<dbReference type="InterPro" id="IPR003343">
    <property type="entry name" value="Big_2"/>
</dbReference>
<feature type="domain" description="BIG2" evidence="3">
    <location>
        <begin position="332"/>
        <end position="412"/>
    </location>
</feature>
<dbReference type="Proteomes" id="UP000004416">
    <property type="component" value="Unassembled WGS sequence"/>
</dbReference>
<proteinExistence type="predicted"/>
<dbReference type="SMART" id="SM00635">
    <property type="entry name" value="BID_2"/>
    <property type="match status" value="1"/>
</dbReference>